<dbReference type="EMBL" id="LR877161">
    <property type="protein sequence ID" value="CAD2220416.1"/>
    <property type="molecule type" value="Genomic_DNA"/>
</dbReference>
<feature type="region of interest" description="Disordered" evidence="1">
    <location>
        <begin position="336"/>
        <end position="360"/>
    </location>
</feature>
<keyword evidence="3" id="KW-1185">Reference proteome</keyword>
<accession>A0A7G2CKR5</accession>
<dbReference type="Proteomes" id="UP000515908">
    <property type="component" value="Chromosome 17"/>
</dbReference>
<evidence type="ECO:0000313" key="2">
    <source>
        <dbReference type="EMBL" id="CAD2220416.1"/>
    </source>
</evidence>
<gene>
    <name evidence="2" type="ORF">ADEAN_000793500</name>
</gene>
<evidence type="ECO:0000313" key="3">
    <source>
        <dbReference type="Proteomes" id="UP000515908"/>
    </source>
</evidence>
<sequence>MPHLGTTVKAPSGWEVREEMSPVPNVAMVSFWNPEFANIPNADVPGAVPVIVLSVEDIRGENLNLVEFKERSKQLCLQQMLMMTGGVISPQVRKDTDQQIGPYRHIVEYAQSLPPYLDIYVINLLEVRNGIAHVFQIMCNPKVMNEHRSVFLQIAKDTIITPLTSSALGYLSVYTGAVEAKIDTTWSWSLPDASEDGVLAKFQLASSVKREEITLYKADSVPQSDLKIREEKEIDGVKIVSAFDGTQERKTVTYGDYALVVRPQQKAVSYLNETALVETIKSVKPSTEAPKPKGGATFTCPEYGYRFNIVGGGHVVATKLGNGTLVYAPLGVPQDITKETSPEQQGPTVTVRSGSPDNDPDCMGSLEEWHSRMKEEASEGSIHNIKLTKIKDKDCLTFTSKEMQEVGPNQNVEVKGSVYIFVRDGVTTLIRWETTTSQWRKFERDLDAFLESFEFLN</sequence>
<feature type="compositionally biased region" description="Polar residues" evidence="1">
    <location>
        <begin position="342"/>
        <end position="356"/>
    </location>
</feature>
<proteinExistence type="predicted"/>
<organism evidence="2 3">
    <name type="scientific">Angomonas deanei</name>
    <dbReference type="NCBI Taxonomy" id="59799"/>
    <lineage>
        <taxon>Eukaryota</taxon>
        <taxon>Discoba</taxon>
        <taxon>Euglenozoa</taxon>
        <taxon>Kinetoplastea</taxon>
        <taxon>Metakinetoplastina</taxon>
        <taxon>Trypanosomatida</taxon>
        <taxon>Trypanosomatidae</taxon>
        <taxon>Strigomonadinae</taxon>
        <taxon>Angomonas</taxon>
    </lineage>
</organism>
<dbReference type="VEuPathDB" id="TriTrypDB:ADEAN_000793500"/>
<name>A0A7G2CKR5_9TRYP</name>
<dbReference type="AlphaFoldDB" id="A0A7G2CKR5"/>
<protein>
    <submittedName>
        <fullName evidence="2">Uncharacterized protein</fullName>
    </submittedName>
</protein>
<reference evidence="2 3" key="1">
    <citation type="submission" date="2020-08" db="EMBL/GenBank/DDBJ databases">
        <authorList>
            <person name="Newling K."/>
            <person name="Davey J."/>
            <person name="Forrester S."/>
        </authorList>
    </citation>
    <scope>NUCLEOTIDE SEQUENCE [LARGE SCALE GENOMIC DNA]</scope>
    <source>
        <strain evidence="3">Crithidia deanei Carvalho (ATCC PRA-265)</strain>
    </source>
</reference>
<evidence type="ECO:0000256" key="1">
    <source>
        <dbReference type="SAM" id="MobiDB-lite"/>
    </source>
</evidence>